<dbReference type="EMBL" id="JHUK01000008">
    <property type="protein sequence ID" value="RAM57560.1"/>
    <property type="molecule type" value="Genomic_DNA"/>
</dbReference>
<dbReference type="InterPro" id="IPR024107">
    <property type="entry name" value="Tyr-tRNA-ligase_bac_1"/>
</dbReference>
<keyword evidence="4" id="KW-0694">RNA-binding</keyword>
<comment type="similarity">
    <text evidence="8">Belongs to the class-I aminoacyl-tRNA synthetase family. TyrS type 1 subfamily.</text>
</comment>
<reference evidence="10 12" key="2">
    <citation type="submission" date="2016-02" db="EMBL/GenBank/DDBJ databases">
        <title>A draft genome sequence of Candidatus Phytoplasma oryzae strain Mbita1, the causative agent of Napier Grass stunt disease in Kenya.</title>
        <authorList>
            <person name="Fischer A."/>
            <person name="Santa-Cruz I."/>
            <person name="Wambua L."/>
            <person name="Olds C."/>
            <person name="Midega C."/>
            <person name="Dickinson M."/>
            <person name="Kawicha P."/>
            <person name="Khan Z."/>
            <person name="Masiga D."/>
            <person name="Jores J."/>
            <person name="Bernd S."/>
        </authorList>
    </citation>
    <scope>NUCLEOTIDE SEQUENCE [LARGE SCALE GENOMIC DNA]</scope>
    <source>
        <strain evidence="10">Mbita1</strain>
    </source>
</reference>
<dbReference type="Gene3D" id="3.10.290.10">
    <property type="entry name" value="RNA-binding S4 domain"/>
    <property type="match status" value="1"/>
</dbReference>
<feature type="short sequence motif" description="'KMSKS' region" evidence="8">
    <location>
        <begin position="229"/>
        <end position="233"/>
    </location>
</feature>
<dbReference type="GO" id="GO:0004831">
    <property type="term" value="F:tyrosine-tRNA ligase activity"/>
    <property type="evidence" value="ECO:0007669"/>
    <property type="project" value="UniProtKB-UniRule"/>
</dbReference>
<dbReference type="Gene3D" id="1.10.240.10">
    <property type="entry name" value="Tyrosyl-Transfer RNA Synthetase"/>
    <property type="match status" value="1"/>
</dbReference>
<organism evidence="10 12">
    <name type="scientific">Candidatus Phytoplasma oryzae</name>
    <dbReference type="NCBI Taxonomy" id="203274"/>
    <lineage>
        <taxon>Bacteria</taxon>
        <taxon>Bacillati</taxon>
        <taxon>Mycoplasmatota</taxon>
        <taxon>Mollicutes</taxon>
        <taxon>Acholeplasmatales</taxon>
        <taxon>Acholeplasmataceae</taxon>
        <taxon>Candidatus Phytoplasma</taxon>
        <taxon>16SrXI (Rice yellow dwarf group)</taxon>
    </lineage>
</organism>
<dbReference type="Pfam" id="PF00579">
    <property type="entry name" value="tRNA-synt_1b"/>
    <property type="match status" value="1"/>
</dbReference>
<feature type="binding site" evidence="8">
    <location>
        <position position="232"/>
    </location>
    <ligand>
        <name>ATP</name>
        <dbReference type="ChEBI" id="CHEBI:30616"/>
    </ligand>
</feature>
<accession>A0A139JQ83</accession>
<name>A0A139JQ83_9MOLU</name>
<comment type="function">
    <text evidence="8">Catalyzes the attachment of tyrosine to tRNA(Tyr) in a two-step reaction: tyrosine is first activated by ATP to form Tyr-AMP and then transferred to the acceptor end of tRNA(Tyr).</text>
</comment>
<evidence type="ECO:0000313" key="12">
    <source>
        <dbReference type="Proteomes" id="UP000070069"/>
    </source>
</evidence>
<dbReference type="NCBIfam" id="TIGR00234">
    <property type="entry name" value="tyrS"/>
    <property type="match status" value="1"/>
</dbReference>
<dbReference type="GO" id="GO:0005829">
    <property type="term" value="C:cytosol"/>
    <property type="evidence" value="ECO:0007669"/>
    <property type="project" value="TreeGrafter"/>
</dbReference>
<dbReference type="InterPro" id="IPR002307">
    <property type="entry name" value="Tyr-tRNA-ligase"/>
</dbReference>
<keyword evidence="5 8" id="KW-0648">Protein biosynthesis</keyword>
<reference evidence="11 13" key="1">
    <citation type="submission" date="2014-04" db="EMBL/GenBank/DDBJ databases">
        <title>Genome study of Napier grass stunt phytoplasma.</title>
        <authorList>
            <person name="Kawicha P."/>
            <person name="Dickinson M."/>
            <person name="Hodgetts J."/>
        </authorList>
    </citation>
    <scope>NUCLEOTIDE SEQUENCE [LARGE SCALE GENOMIC DNA]</scope>
    <source>
        <strain evidence="11 13">NGS-S10</strain>
    </source>
</reference>
<dbReference type="Proteomes" id="UP000070069">
    <property type="component" value="Unassembled WGS sequence"/>
</dbReference>
<dbReference type="OrthoDB" id="9804243at2"/>
<dbReference type="EMBL" id="LTBM01000013">
    <property type="protein sequence ID" value="KXT29122.1"/>
    <property type="molecule type" value="Genomic_DNA"/>
</dbReference>
<dbReference type="HAMAP" id="MF_02006">
    <property type="entry name" value="Tyr_tRNA_synth_type1"/>
    <property type="match status" value="1"/>
</dbReference>
<evidence type="ECO:0000313" key="11">
    <source>
        <dbReference type="EMBL" id="RAM57560.1"/>
    </source>
</evidence>
<dbReference type="Pfam" id="PF22421">
    <property type="entry name" value="SYY_C-terminal"/>
    <property type="match status" value="1"/>
</dbReference>
<dbReference type="GO" id="GO:0006437">
    <property type="term" value="P:tyrosyl-tRNA aminoacylation"/>
    <property type="evidence" value="ECO:0007669"/>
    <property type="project" value="UniProtKB-UniRule"/>
</dbReference>
<evidence type="ECO:0000256" key="5">
    <source>
        <dbReference type="ARBA" id="ARBA00022917"/>
    </source>
</evidence>
<keyword evidence="2 8" id="KW-0547">Nucleotide-binding</keyword>
<dbReference type="GO" id="GO:0003723">
    <property type="term" value="F:RNA binding"/>
    <property type="evidence" value="ECO:0007669"/>
    <property type="project" value="UniProtKB-KW"/>
</dbReference>
<dbReference type="InterPro" id="IPR014729">
    <property type="entry name" value="Rossmann-like_a/b/a_fold"/>
</dbReference>
<comment type="caution">
    <text evidence="10">The sequence shown here is derived from an EMBL/GenBank/DDBJ whole genome shotgun (WGS) entry which is preliminary data.</text>
</comment>
<proteinExistence type="inferred from homology"/>
<evidence type="ECO:0000259" key="9">
    <source>
        <dbReference type="Pfam" id="PF22421"/>
    </source>
</evidence>
<dbReference type="RefSeq" id="WP_066540574.1">
    <property type="nucleotide sequence ID" value="NZ_JHUK01000008.1"/>
</dbReference>
<evidence type="ECO:0000313" key="10">
    <source>
        <dbReference type="EMBL" id="KXT29122.1"/>
    </source>
</evidence>
<keyword evidence="8" id="KW-0963">Cytoplasm</keyword>
<dbReference type="PATRIC" id="fig|203274.3.peg.149"/>
<dbReference type="InterPro" id="IPR001412">
    <property type="entry name" value="aa-tRNA-synth_I_CS"/>
</dbReference>
<dbReference type="InterPro" id="IPR054608">
    <property type="entry name" value="SYY-like_C"/>
</dbReference>
<evidence type="ECO:0000256" key="2">
    <source>
        <dbReference type="ARBA" id="ARBA00022741"/>
    </source>
</evidence>
<dbReference type="CDD" id="cd00805">
    <property type="entry name" value="TyrRS_core"/>
    <property type="match status" value="1"/>
</dbReference>
<gene>
    <name evidence="8 10" type="primary">tyrS</name>
    <name evidence="10" type="ORF">AXA84_0358</name>
    <name evidence="11" type="ORF">DH96_02465</name>
</gene>
<dbReference type="EC" id="6.1.1.1" evidence="8"/>
<dbReference type="PROSITE" id="PS00178">
    <property type="entry name" value="AA_TRNA_LIGASE_I"/>
    <property type="match status" value="1"/>
</dbReference>
<evidence type="ECO:0000256" key="1">
    <source>
        <dbReference type="ARBA" id="ARBA00022598"/>
    </source>
</evidence>
<feature type="binding site" evidence="8">
    <location>
        <position position="165"/>
    </location>
    <ligand>
        <name>L-tyrosine</name>
        <dbReference type="ChEBI" id="CHEBI:58315"/>
    </ligand>
</feature>
<sequence length="418" mass="49424">MLSLFQELKWRNLIKNCSDEENLEKVLNNEKINFYCGFDPTANSLTLGHLVQINTILLFSKNGHFPFILIGSGTGLIGDPKETKERMLISEEKIFKNSSSIKKQFQKIFFDQKIKFLDNYDWISKINFINFFRFYGKLFNVNYMISKDIVAQRLKKGISYTEFSYMILQSLDFYQLYQNFNIRLQFGGSDQWGNITSGLELIRKINFKKRYQKPFGFSIPLLLDEKGIKFGKSEKNTLWLNKDLTNSYKIYQYLLNINDDNVINYLKKLTLLVYEKIVFLEKETKINPKKRLAQKKLAKLVVSFLYGENEFKKCFKINQILFYQNIKSLSLENFMFLSQNLDCIKVNKKSILLVDALVQTKLAESKNEARRFIIANSIKVLDNYINEANFYLDLEKAFYNKYFLLIKKNKFHALVIFE</sequence>
<dbReference type="SUPFAM" id="SSF52374">
    <property type="entry name" value="Nucleotidylyl transferase"/>
    <property type="match status" value="1"/>
</dbReference>
<evidence type="ECO:0000313" key="13">
    <source>
        <dbReference type="Proteomes" id="UP000249343"/>
    </source>
</evidence>
<dbReference type="AlphaFoldDB" id="A0A139JQ83"/>
<comment type="subcellular location">
    <subcellularLocation>
        <location evidence="8">Cytoplasm</location>
    </subcellularLocation>
</comment>
<evidence type="ECO:0000256" key="6">
    <source>
        <dbReference type="ARBA" id="ARBA00023146"/>
    </source>
</evidence>
<protein>
    <recommendedName>
        <fullName evidence="8">Tyrosine--tRNA ligase</fullName>
        <ecNumber evidence="8">6.1.1.1</ecNumber>
    </recommendedName>
    <alternativeName>
        <fullName evidence="8">Tyrosyl-tRNA synthetase</fullName>
        <shortName evidence="8">TyrRS</shortName>
    </alternativeName>
</protein>
<keyword evidence="3 8" id="KW-0067">ATP-binding</keyword>
<evidence type="ECO:0000256" key="8">
    <source>
        <dbReference type="HAMAP-Rule" id="MF_02006"/>
    </source>
</evidence>
<feature type="binding site" evidence="8">
    <location>
        <position position="35"/>
    </location>
    <ligand>
        <name>L-tyrosine</name>
        <dbReference type="ChEBI" id="CHEBI:58315"/>
    </ligand>
</feature>
<keyword evidence="6 8" id="KW-0030">Aminoacyl-tRNA synthetase</keyword>
<dbReference type="SUPFAM" id="SSF55174">
    <property type="entry name" value="Alpha-L RNA-binding motif"/>
    <property type="match status" value="1"/>
</dbReference>
<keyword evidence="1 8" id="KW-0436">Ligase</keyword>
<evidence type="ECO:0000256" key="7">
    <source>
        <dbReference type="ARBA" id="ARBA00048248"/>
    </source>
</evidence>
<dbReference type="PRINTS" id="PR01040">
    <property type="entry name" value="TRNASYNTHTYR"/>
</dbReference>
<evidence type="ECO:0000256" key="4">
    <source>
        <dbReference type="ARBA" id="ARBA00022884"/>
    </source>
</evidence>
<comment type="catalytic activity">
    <reaction evidence="7 8">
        <text>tRNA(Tyr) + L-tyrosine + ATP = L-tyrosyl-tRNA(Tyr) + AMP + diphosphate + H(+)</text>
        <dbReference type="Rhea" id="RHEA:10220"/>
        <dbReference type="Rhea" id="RHEA-COMP:9706"/>
        <dbReference type="Rhea" id="RHEA-COMP:9707"/>
        <dbReference type="ChEBI" id="CHEBI:15378"/>
        <dbReference type="ChEBI" id="CHEBI:30616"/>
        <dbReference type="ChEBI" id="CHEBI:33019"/>
        <dbReference type="ChEBI" id="CHEBI:58315"/>
        <dbReference type="ChEBI" id="CHEBI:78442"/>
        <dbReference type="ChEBI" id="CHEBI:78536"/>
        <dbReference type="ChEBI" id="CHEBI:456215"/>
        <dbReference type="EC" id="6.1.1.1"/>
    </reaction>
</comment>
<dbReference type="InterPro" id="IPR024088">
    <property type="entry name" value="Tyr-tRNA-ligase_bac-type"/>
</dbReference>
<feature type="binding site" evidence="8">
    <location>
        <position position="169"/>
    </location>
    <ligand>
        <name>L-tyrosine</name>
        <dbReference type="ChEBI" id="CHEBI:58315"/>
    </ligand>
</feature>
<feature type="short sequence motif" description="'HIGH' region" evidence="8">
    <location>
        <begin position="40"/>
        <end position="49"/>
    </location>
</feature>
<evidence type="ECO:0000256" key="3">
    <source>
        <dbReference type="ARBA" id="ARBA00022840"/>
    </source>
</evidence>
<dbReference type="GO" id="GO:0005524">
    <property type="term" value="F:ATP binding"/>
    <property type="evidence" value="ECO:0007669"/>
    <property type="project" value="UniProtKB-UniRule"/>
</dbReference>
<dbReference type="InterPro" id="IPR036986">
    <property type="entry name" value="S4_RNA-bd_sf"/>
</dbReference>
<dbReference type="PANTHER" id="PTHR11766">
    <property type="entry name" value="TYROSYL-TRNA SYNTHETASE"/>
    <property type="match status" value="1"/>
</dbReference>
<dbReference type="PANTHER" id="PTHR11766:SF0">
    <property type="entry name" value="TYROSINE--TRNA LIGASE, MITOCHONDRIAL"/>
    <property type="match status" value="1"/>
</dbReference>
<feature type="domain" description="Tyrosine--tRNA ligase SYY-like C-terminal" evidence="9">
    <location>
        <begin position="339"/>
        <end position="410"/>
    </location>
</feature>
<dbReference type="Proteomes" id="UP000249343">
    <property type="component" value="Unassembled WGS sequence"/>
</dbReference>
<keyword evidence="13" id="KW-1185">Reference proteome</keyword>
<comment type="subunit">
    <text evidence="8">Homodimer.</text>
</comment>
<dbReference type="InterPro" id="IPR002305">
    <property type="entry name" value="aa-tRNA-synth_Ic"/>
</dbReference>
<dbReference type="Gene3D" id="3.40.50.620">
    <property type="entry name" value="HUPs"/>
    <property type="match status" value="1"/>
</dbReference>